<feature type="transmembrane region" description="Helical" evidence="1">
    <location>
        <begin position="132"/>
        <end position="152"/>
    </location>
</feature>
<dbReference type="Proteomes" id="UP001157418">
    <property type="component" value="Unassembled WGS sequence"/>
</dbReference>
<dbReference type="EMBL" id="CAKMRJ010005412">
    <property type="protein sequence ID" value="CAH1443058.1"/>
    <property type="molecule type" value="Genomic_DNA"/>
</dbReference>
<keyword evidence="1" id="KW-0812">Transmembrane</keyword>
<gene>
    <name evidence="2" type="ORF">LVIROSA_LOCUS29000</name>
</gene>
<name>A0AAU9NZ93_9ASTR</name>
<evidence type="ECO:0000313" key="3">
    <source>
        <dbReference type="Proteomes" id="UP001157418"/>
    </source>
</evidence>
<feature type="transmembrane region" description="Helical" evidence="1">
    <location>
        <begin position="65"/>
        <end position="85"/>
    </location>
</feature>
<dbReference type="AlphaFoldDB" id="A0AAU9NZ93"/>
<keyword evidence="1" id="KW-0472">Membrane</keyword>
<sequence>MAATSSAKCDGTDATGLRVFLPDPSTVFLYLSLFQFPPSSFYHLHQVDGSSTSCSRLAARPRPCLHLIVLFFPVPSITLLFLVFVSTASRLHCTGINHPYTVRVPQSISTTDNPHLIRRKFKKPYTTGATRVLSGIISIITTSLLHPCIWLLRCPVLRRRTTISSIRIRLAFFGLPICTFGEGLSIYTWETDDANTHQILCLLQQLHTPNLLTLNLGILHVVYLSHYCSIRVNGEDHIPFLHKQSIANFEALSKGGASLSRRKCSFLFQLLSVSPPPLVYASIQLLLLQFTANDHTAAISFVWETGQTGVATAGAPNMGDAQQKQIIDAKEVKVGLSTKNAHKFCPCCNERIML</sequence>
<protein>
    <submittedName>
        <fullName evidence="2">Uncharacterized protein</fullName>
    </submittedName>
</protein>
<evidence type="ECO:0000313" key="2">
    <source>
        <dbReference type="EMBL" id="CAH1443058.1"/>
    </source>
</evidence>
<proteinExistence type="predicted"/>
<organism evidence="2 3">
    <name type="scientific">Lactuca virosa</name>
    <dbReference type="NCBI Taxonomy" id="75947"/>
    <lineage>
        <taxon>Eukaryota</taxon>
        <taxon>Viridiplantae</taxon>
        <taxon>Streptophyta</taxon>
        <taxon>Embryophyta</taxon>
        <taxon>Tracheophyta</taxon>
        <taxon>Spermatophyta</taxon>
        <taxon>Magnoliopsida</taxon>
        <taxon>eudicotyledons</taxon>
        <taxon>Gunneridae</taxon>
        <taxon>Pentapetalae</taxon>
        <taxon>asterids</taxon>
        <taxon>campanulids</taxon>
        <taxon>Asterales</taxon>
        <taxon>Asteraceae</taxon>
        <taxon>Cichorioideae</taxon>
        <taxon>Cichorieae</taxon>
        <taxon>Lactucinae</taxon>
        <taxon>Lactuca</taxon>
    </lineage>
</organism>
<keyword evidence="1" id="KW-1133">Transmembrane helix</keyword>
<keyword evidence="3" id="KW-1185">Reference proteome</keyword>
<accession>A0AAU9NZ93</accession>
<evidence type="ECO:0000256" key="1">
    <source>
        <dbReference type="SAM" id="Phobius"/>
    </source>
</evidence>
<reference evidence="2 3" key="1">
    <citation type="submission" date="2022-01" db="EMBL/GenBank/DDBJ databases">
        <authorList>
            <person name="Xiong W."/>
            <person name="Schranz E."/>
        </authorList>
    </citation>
    <scope>NUCLEOTIDE SEQUENCE [LARGE SCALE GENOMIC DNA]</scope>
</reference>
<comment type="caution">
    <text evidence="2">The sequence shown here is derived from an EMBL/GenBank/DDBJ whole genome shotgun (WGS) entry which is preliminary data.</text>
</comment>